<evidence type="ECO:0000259" key="2">
    <source>
        <dbReference type="Pfam" id="PF04316"/>
    </source>
</evidence>
<protein>
    <submittedName>
        <fullName evidence="3">FlgM family anti-sigma-28 factor</fullName>
    </submittedName>
</protein>
<dbReference type="Pfam" id="PF04316">
    <property type="entry name" value="FlgM"/>
    <property type="match status" value="1"/>
</dbReference>
<organism evidence="3 4">
    <name type="scientific">Thermosporothrix hazakensis</name>
    <dbReference type="NCBI Taxonomy" id="644383"/>
    <lineage>
        <taxon>Bacteria</taxon>
        <taxon>Bacillati</taxon>
        <taxon>Chloroflexota</taxon>
        <taxon>Ktedonobacteria</taxon>
        <taxon>Ktedonobacterales</taxon>
        <taxon>Thermosporotrichaceae</taxon>
        <taxon>Thermosporothrix</taxon>
    </lineage>
</organism>
<gene>
    <name evidence="3" type="ORF">EI42_01495</name>
</gene>
<dbReference type="AlphaFoldDB" id="A0A326UA71"/>
<sequence>MLVSPVRRKARRMEPNVLRNQQENQPERGYSTSRRKEPFSSKGERIAAVEMRLRTQRDEQQRLERVAEIKAQVEAGTYQIDSRAIALSIFRSSTDWKLLGLDKAVALE</sequence>
<evidence type="ECO:0000313" key="4">
    <source>
        <dbReference type="Proteomes" id="UP000248806"/>
    </source>
</evidence>
<feature type="region of interest" description="Disordered" evidence="1">
    <location>
        <begin position="1"/>
        <end position="43"/>
    </location>
</feature>
<comment type="caution">
    <text evidence="3">The sequence shown here is derived from an EMBL/GenBank/DDBJ whole genome shotgun (WGS) entry which is preliminary data.</text>
</comment>
<feature type="compositionally biased region" description="Basic residues" evidence="1">
    <location>
        <begin position="1"/>
        <end position="11"/>
    </location>
</feature>
<evidence type="ECO:0000256" key="1">
    <source>
        <dbReference type="SAM" id="MobiDB-lite"/>
    </source>
</evidence>
<dbReference type="Proteomes" id="UP000248806">
    <property type="component" value="Unassembled WGS sequence"/>
</dbReference>
<proteinExistence type="predicted"/>
<keyword evidence="4" id="KW-1185">Reference proteome</keyword>
<dbReference type="InterPro" id="IPR031316">
    <property type="entry name" value="FlgM_C"/>
</dbReference>
<dbReference type="EMBL" id="QKUF01000003">
    <property type="protein sequence ID" value="PZW32950.1"/>
    <property type="molecule type" value="Genomic_DNA"/>
</dbReference>
<name>A0A326UA71_THEHA</name>
<accession>A0A326UA71</accession>
<feature type="compositionally biased region" description="Basic and acidic residues" evidence="1">
    <location>
        <begin position="34"/>
        <end position="43"/>
    </location>
</feature>
<dbReference type="SUPFAM" id="SSF101498">
    <property type="entry name" value="Anti-sigma factor FlgM"/>
    <property type="match status" value="1"/>
</dbReference>
<reference evidence="3 4" key="1">
    <citation type="submission" date="2018-06" db="EMBL/GenBank/DDBJ databases">
        <title>Genomic Encyclopedia of Archaeal and Bacterial Type Strains, Phase II (KMG-II): from individual species to whole genera.</title>
        <authorList>
            <person name="Goeker M."/>
        </authorList>
    </citation>
    <scope>NUCLEOTIDE SEQUENCE [LARGE SCALE GENOMIC DNA]</scope>
    <source>
        <strain evidence="3 4">ATCC BAA-1881</strain>
    </source>
</reference>
<dbReference type="InterPro" id="IPR035890">
    <property type="entry name" value="Anti-sigma-28_factor_FlgM_sf"/>
</dbReference>
<feature type="domain" description="Anti-sigma-28 factor FlgM C-terminal" evidence="2">
    <location>
        <begin position="39"/>
        <end position="89"/>
    </location>
</feature>
<evidence type="ECO:0000313" key="3">
    <source>
        <dbReference type="EMBL" id="PZW32950.1"/>
    </source>
</evidence>